<dbReference type="CDD" id="cd18085">
    <property type="entry name" value="TM1570-like"/>
    <property type="match status" value="1"/>
</dbReference>
<evidence type="ECO:0000313" key="3">
    <source>
        <dbReference type="Proteomes" id="UP000321899"/>
    </source>
</evidence>
<reference evidence="2 3" key="1">
    <citation type="submission" date="2019-06" db="EMBL/GenBank/DDBJ databases">
        <title>Desulfobotulus mexicanus sp. nov., a novel sulfate-reducing bacterium isolated from the sediment of an alkaline crater lake in Mexico.</title>
        <authorList>
            <person name="Hirschler-Rea A."/>
        </authorList>
    </citation>
    <scope>NUCLEOTIDE SEQUENCE [LARGE SCALE GENOMIC DNA]</scope>
    <source>
        <strain evidence="2 3">PAR22N</strain>
    </source>
</reference>
<dbReference type="InterPro" id="IPR019230">
    <property type="entry name" value="RNA_MeTrfase_C_dom"/>
</dbReference>
<dbReference type="EMBL" id="VDMB01000007">
    <property type="protein sequence ID" value="TYT75000.1"/>
    <property type="molecule type" value="Genomic_DNA"/>
</dbReference>
<protein>
    <submittedName>
        <fullName evidence="2">RNA methyltransferase</fullName>
    </submittedName>
</protein>
<dbReference type="Gene3D" id="3.40.1280.10">
    <property type="match status" value="1"/>
</dbReference>
<comment type="caution">
    <text evidence="2">The sequence shown here is derived from an EMBL/GenBank/DDBJ whole genome shotgun (WGS) entry which is preliminary data.</text>
</comment>
<dbReference type="Proteomes" id="UP000321899">
    <property type="component" value="Unassembled WGS sequence"/>
</dbReference>
<keyword evidence="2" id="KW-0489">Methyltransferase</keyword>
<organism evidence="2 3">
    <name type="scientific">Desulfobotulus mexicanus</name>
    <dbReference type="NCBI Taxonomy" id="2586642"/>
    <lineage>
        <taxon>Bacteria</taxon>
        <taxon>Pseudomonadati</taxon>
        <taxon>Thermodesulfobacteriota</taxon>
        <taxon>Desulfobacteria</taxon>
        <taxon>Desulfobacterales</taxon>
        <taxon>Desulfobacteraceae</taxon>
        <taxon>Desulfobotulus</taxon>
    </lineage>
</organism>
<proteinExistence type="predicted"/>
<dbReference type="Pfam" id="PF09936">
    <property type="entry name" value="Methyltrn_RNA_4"/>
    <property type="match status" value="1"/>
</dbReference>
<keyword evidence="3" id="KW-1185">Reference proteome</keyword>
<dbReference type="AlphaFoldDB" id="A0A5Q4VFR7"/>
<dbReference type="OrthoDB" id="9794931at2"/>
<gene>
    <name evidence="2" type="ORF">FIM25_07200</name>
</gene>
<keyword evidence="2" id="KW-0808">Transferase</keyword>
<dbReference type="GO" id="GO:0008168">
    <property type="term" value="F:methyltransferase activity"/>
    <property type="evidence" value="ECO:0007669"/>
    <property type="project" value="UniProtKB-KW"/>
</dbReference>
<dbReference type="GO" id="GO:0032259">
    <property type="term" value="P:methylation"/>
    <property type="evidence" value="ECO:0007669"/>
    <property type="project" value="UniProtKB-KW"/>
</dbReference>
<feature type="domain" description="tRNA (guanine-N(1)-)-methyltransferase C-terminal" evidence="1">
    <location>
        <begin position="1"/>
        <end position="178"/>
    </location>
</feature>
<dbReference type="InterPro" id="IPR029026">
    <property type="entry name" value="tRNA_m1G_MTases_N"/>
</dbReference>
<name>A0A5Q4VFR7_9BACT</name>
<accession>A0A5Q4VFR7</accession>
<sequence>MALVHYPVTNKNGETIASAVTNLDLHDMARSCKTYGVRRLFVITPLEDQKRLVERIAGHWTKGVGGMHNPDRKEALSLIHLCHDMEEAVEAVKEDLGCRPMVVATTARSSEQALSHGSLRAMISGGQACLLVFGTAWGLAEPLMLSADRILEPVRGAAAYNHLSVRSAAAILLDRLVGEPLEGKDI</sequence>
<evidence type="ECO:0000313" key="2">
    <source>
        <dbReference type="EMBL" id="TYT75000.1"/>
    </source>
</evidence>
<evidence type="ECO:0000259" key="1">
    <source>
        <dbReference type="Pfam" id="PF09936"/>
    </source>
</evidence>